<dbReference type="InterPro" id="IPR013783">
    <property type="entry name" value="Ig-like_fold"/>
</dbReference>
<evidence type="ECO:0000313" key="2">
    <source>
        <dbReference type="Proteomes" id="UP001174909"/>
    </source>
</evidence>
<dbReference type="Proteomes" id="UP001174909">
    <property type="component" value="Unassembled WGS sequence"/>
</dbReference>
<accession>A0AA35SND6</accession>
<gene>
    <name evidence="1" type="ORF">GBAR_LOCUS18487</name>
</gene>
<feature type="non-terminal residue" evidence="1">
    <location>
        <position position="1"/>
    </location>
</feature>
<dbReference type="Gene3D" id="2.60.40.10">
    <property type="entry name" value="Immunoglobulins"/>
    <property type="match status" value="1"/>
</dbReference>
<name>A0AA35SND6_GEOBA</name>
<keyword evidence="2" id="KW-1185">Reference proteome</keyword>
<proteinExistence type="predicted"/>
<sequence length="75" mass="7950">YTVEEDGTLAINGVIRDRDEGVYTCIADTPNVGQDQSSTTIIVTVPPRINSSELVTSPGNCLDLTQSLVNTQPVG</sequence>
<dbReference type="AlphaFoldDB" id="A0AA35SND6"/>
<evidence type="ECO:0000313" key="1">
    <source>
        <dbReference type="EMBL" id="CAI8032744.1"/>
    </source>
</evidence>
<dbReference type="SUPFAM" id="SSF48726">
    <property type="entry name" value="Immunoglobulin"/>
    <property type="match status" value="1"/>
</dbReference>
<feature type="non-terminal residue" evidence="1">
    <location>
        <position position="75"/>
    </location>
</feature>
<comment type="caution">
    <text evidence="1">The sequence shown here is derived from an EMBL/GenBank/DDBJ whole genome shotgun (WGS) entry which is preliminary data.</text>
</comment>
<reference evidence="1" key="1">
    <citation type="submission" date="2023-03" db="EMBL/GenBank/DDBJ databases">
        <authorList>
            <person name="Steffen K."/>
            <person name="Cardenas P."/>
        </authorList>
    </citation>
    <scope>NUCLEOTIDE SEQUENCE</scope>
</reference>
<evidence type="ECO:0008006" key="3">
    <source>
        <dbReference type="Google" id="ProtNLM"/>
    </source>
</evidence>
<protein>
    <recommendedName>
        <fullName evidence="3">Ig-like domain-containing protein</fullName>
    </recommendedName>
</protein>
<dbReference type="InterPro" id="IPR036179">
    <property type="entry name" value="Ig-like_dom_sf"/>
</dbReference>
<organism evidence="1 2">
    <name type="scientific">Geodia barretti</name>
    <name type="common">Barrett's horny sponge</name>
    <dbReference type="NCBI Taxonomy" id="519541"/>
    <lineage>
        <taxon>Eukaryota</taxon>
        <taxon>Metazoa</taxon>
        <taxon>Porifera</taxon>
        <taxon>Demospongiae</taxon>
        <taxon>Heteroscleromorpha</taxon>
        <taxon>Tetractinellida</taxon>
        <taxon>Astrophorina</taxon>
        <taxon>Geodiidae</taxon>
        <taxon>Geodia</taxon>
    </lineage>
</organism>
<dbReference type="EMBL" id="CASHTH010002623">
    <property type="protein sequence ID" value="CAI8032744.1"/>
    <property type="molecule type" value="Genomic_DNA"/>
</dbReference>